<gene>
    <name evidence="1" type="ORF">PNOK_0684400</name>
</gene>
<evidence type="ECO:0000313" key="2">
    <source>
        <dbReference type="Proteomes" id="UP000217199"/>
    </source>
</evidence>
<dbReference type="GO" id="GO:0032040">
    <property type="term" value="C:small-subunit processome"/>
    <property type="evidence" value="ECO:0007669"/>
    <property type="project" value="TreeGrafter"/>
</dbReference>
<dbReference type="InterPro" id="IPR011990">
    <property type="entry name" value="TPR-like_helical_dom_sf"/>
</dbReference>
<sequence length="355" mass="40048">MERVQFQQEQMLAELKDLVQKSIFTQKWTAFELTLIRRIPKKVSDYALIRRQFQIFERALKKFKEDVNPRIQYIQVAQYTRSRALVSRVCGRALQLHPTASTLYIIVAAHELKHLSHISARVLLRRGLRINSESIDLWKDTTKAIPSIELFTSIHSVLSSYPFPLALRQSLLNHLYTTLNETLLSPTSSAYSTSLKTKHVQKSLALASKLYVTRLLPVNPDGEALVDALSQANEELSNAGKAVDENLNQYVLASLQSLCHSFNLTPLFTMHIKLLQSPHNPTPTSPTKLLKLLNKYASKVSSDSVTELDSLRQEIEAEAKRPPNAAEGGRKSLFTNVLFALLKGATMGRIRALFT</sequence>
<dbReference type="EMBL" id="NBII01000007">
    <property type="protein sequence ID" value="PAV16780.1"/>
    <property type="molecule type" value="Genomic_DNA"/>
</dbReference>
<evidence type="ECO:0000313" key="1">
    <source>
        <dbReference type="EMBL" id="PAV16780.1"/>
    </source>
</evidence>
<dbReference type="GO" id="GO:0000462">
    <property type="term" value="P:maturation of SSU-rRNA from tricistronic rRNA transcript (SSU-rRNA, 5.8S rRNA, LSU-rRNA)"/>
    <property type="evidence" value="ECO:0007669"/>
    <property type="project" value="InterPro"/>
</dbReference>
<dbReference type="GO" id="GO:0030515">
    <property type="term" value="F:snoRNA binding"/>
    <property type="evidence" value="ECO:0007669"/>
    <property type="project" value="InterPro"/>
</dbReference>
<dbReference type="Gene3D" id="1.25.40.10">
    <property type="entry name" value="Tetratricopeptide repeat domain"/>
    <property type="match status" value="1"/>
</dbReference>
<dbReference type="InParanoid" id="A0A286UB34"/>
<organism evidence="1 2">
    <name type="scientific">Pyrrhoderma noxium</name>
    <dbReference type="NCBI Taxonomy" id="2282107"/>
    <lineage>
        <taxon>Eukaryota</taxon>
        <taxon>Fungi</taxon>
        <taxon>Dikarya</taxon>
        <taxon>Basidiomycota</taxon>
        <taxon>Agaricomycotina</taxon>
        <taxon>Agaricomycetes</taxon>
        <taxon>Hymenochaetales</taxon>
        <taxon>Hymenochaetaceae</taxon>
        <taxon>Pyrrhoderma</taxon>
    </lineage>
</organism>
<reference evidence="1 2" key="1">
    <citation type="journal article" date="2017" name="Mol. Ecol.">
        <title>Comparative and population genomic landscape of Phellinus noxius: A hypervariable fungus causing root rot in trees.</title>
        <authorList>
            <person name="Chung C.L."/>
            <person name="Lee T.J."/>
            <person name="Akiba M."/>
            <person name="Lee H.H."/>
            <person name="Kuo T.H."/>
            <person name="Liu D."/>
            <person name="Ke H.M."/>
            <person name="Yokoi T."/>
            <person name="Roa M.B."/>
            <person name="Lu M.J."/>
            <person name="Chang Y.Y."/>
            <person name="Ann P.J."/>
            <person name="Tsai J.N."/>
            <person name="Chen C.Y."/>
            <person name="Tzean S.S."/>
            <person name="Ota Y."/>
            <person name="Hattori T."/>
            <person name="Sahashi N."/>
            <person name="Liou R.F."/>
            <person name="Kikuchi T."/>
            <person name="Tsai I.J."/>
        </authorList>
    </citation>
    <scope>NUCLEOTIDE SEQUENCE [LARGE SCALE GENOMIC DNA]</scope>
    <source>
        <strain evidence="1 2">FFPRI411160</strain>
    </source>
</reference>
<keyword evidence="2" id="KW-1185">Reference proteome</keyword>
<comment type="caution">
    <text evidence="1">The sequence shown here is derived from an EMBL/GenBank/DDBJ whole genome shotgun (WGS) entry which is preliminary data.</text>
</comment>
<dbReference type="Proteomes" id="UP000217199">
    <property type="component" value="Unassembled WGS sequence"/>
</dbReference>
<proteinExistence type="predicted"/>
<dbReference type="STRING" id="2282107.A0A286UB34"/>
<name>A0A286UB34_9AGAM</name>
<dbReference type="PANTHER" id="PTHR23271">
    <property type="entry name" value="HEPATOCELLULAR CARCINOMA-ASSOCIATED ANTIGEN 66"/>
    <property type="match status" value="1"/>
</dbReference>
<protein>
    <submittedName>
        <fullName evidence="1">U3 small nucleolar rna-associated 6</fullName>
    </submittedName>
</protein>
<dbReference type="InterPro" id="IPR013949">
    <property type="entry name" value="Utp6"/>
</dbReference>
<dbReference type="PANTHER" id="PTHR23271:SF1">
    <property type="entry name" value="U3 SMALL NUCLEOLAR RNA-ASSOCIATED PROTEIN 6 HOMOLOG"/>
    <property type="match status" value="1"/>
</dbReference>
<dbReference type="AlphaFoldDB" id="A0A286UB34"/>
<dbReference type="OrthoDB" id="28112at2759"/>
<accession>A0A286UB34</accession>
<dbReference type="GO" id="GO:0034388">
    <property type="term" value="C:Pwp2p-containing subcomplex of 90S preribosome"/>
    <property type="evidence" value="ECO:0007669"/>
    <property type="project" value="TreeGrafter"/>
</dbReference>